<protein>
    <recommendedName>
        <fullName evidence="3">Ricin B lectin domain-containing protein</fullName>
    </recommendedName>
</protein>
<dbReference type="EMBL" id="CAJOBE010045970">
    <property type="protein sequence ID" value="CAF4341831.1"/>
    <property type="molecule type" value="Genomic_DNA"/>
</dbReference>
<feature type="non-terminal residue" evidence="1">
    <location>
        <position position="1"/>
    </location>
</feature>
<evidence type="ECO:0000313" key="1">
    <source>
        <dbReference type="EMBL" id="CAF4341831.1"/>
    </source>
</evidence>
<dbReference type="InterPro" id="IPR035992">
    <property type="entry name" value="Ricin_B-like_lectins"/>
</dbReference>
<feature type="non-terminal residue" evidence="1">
    <location>
        <position position="64"/>
    </location>
</feature>
<proteinExistence type="predicted"/>
<evidence type="ECO:0008006" key="3">
    <source>
        <dbReference type="Google" id="ProtNLM"/>
    </source>
</evidence>
<organism evidence="1 2">
    <name type="scientific">Rotaria sordida</name>
    <dbReference type="NCBI Taxonomy" id="392033"/>
    <lineage>
        <taxon>Eukaryota</taxon>
        <taxon>Metazoa</taxon>
        <taxon>Spiralia</taxon>
        <taxon>Gnathifera</taxon>
        <taxon>Rotifera</taxon>
        <taxon>Eurotatoria</taxon>
        <taxon>Bdelloidea</taxon>
        <taxon>Philodinida</taxon>
        <taxon>Philodinidae</taxon>
        <taxon>Rotaria</taxon>
    </lineage>
</organism>
<dbReference type="SUPFAM" id="SSF50370">
    <property type="entry name" value="Ricin B-like lectins"/>
    <property type="match status" value="1"/>
</dbReference>
<reference evidence="1" key="1">
    <citation type="submission" date="2021-02" db="EMBL/GenBank/DDBJ databases">
        <authorList>
            <person name="Nowell W R."/>
        </authorList>
    </citation>
    <scope>NUCLEOTIDE SEQUENCE</scope>
</reference>
<dbReference type="AlphaFoldDB" id="A0A820KF76"/>
<evidence type="ECO:0000313" key="2">
    <source>
        <dbReference type="Proteomes" id="UP000663874"/>
    </source>
</evidence>
<dbReference type="Proteomes" id="UP000663874">
    <property type="component" value="Unassembled WGS sequence"/>
</dbReference>
<sequence length="64" mass="7235">EPNGFNPNIYYRLTTQWQGDGKSLDIVNDGTNNRPILAATGALTGQYWKITPIGNGYYRLTTQW</sequence>
<comment type="caution">
    <text evidence="1">The sequence shown here is derived from an EMBL/GenBank/DDBJ whole genome shotgun (WGS) entry which is preliminary data.</text>
</comment>
<name>A0A820KF76_9BILA</name>
<dbReference type="Gene3D" id="2.80.10.50">
    <property type="match status" value="1"/>
</dbReference>
<accession>A0A820KF76</accession>
<dbReference type="CDD" id="cd00161">
    <property type="entry name" value="beta-trefoil_Ricin-like"/>
    <property type="match status" value="1"/>
</dbReference>
<gene>
    <name evidence="1" type="ORF">FNK824_LOCUS42048</name>
</gene>